<dbReference type="Proteomes" id="UP000197019">
    <property type="component" value="Chromosome"/>
</dbReference>
<evidence type="ECO:0000313" key="2">
    <source>
        <dbReference type="Proteomes" id="UP000197019"/>
    </source>
</evidence>
<dbReference type="AlphaFoldDB" id="A0A1Z4C0R9"/>
<accession>A0A1Z4C0R9</accession>
<sequence>MQTTDELPPEHCQAAALVNKKTRQLKIAERQFMADCRGYINDNPVATLSVAVGMGFVLSRLLSAHPATTPVVGTK</sequence>
<keyword evidence="2" id="KW-1185">Reference proteome</keyword>
<dbReference type="EMBL" id="CP022129">
    <property type="protein sequence ID" value="ASF47110.1"/>
    <property type="molecule type" value="Genomic_DNA"/>
</dbReference>
<evidence type="ECO:0000313" key="1">
    <source>
        <dbReference type="EMBL" id="ASF47110.1"/>
    </source>
</evidence>
<proteinExistence type="predicted"/>
<organism evidence="1 2">
    <name type="scientific">Methylovulum psychrotolerans</name>
    <dbReference type="NCBI Taxonomy" id="1704499"/>
    <lineage>
        <taxon>Bacteria</taxon>
        <taxon>Pseudomonadati</taxon>
        <taxon>Pseudomonadota</taxon>
        <taxon>Gammaproteobacteria</taxon>
        <taxon>Methylococcales</taxon>
        <taxon>Methylococcaceae</taxon>
        <taxon>Methylovulum</taxon>
    </lineage>
</organism>
<name>A0A1Z4C0R9_9GAMM</name>
<dbReference type="KEGG" id="mpsy:CEK71_14085"/>
<reference evidence="1 2" key="1">
    <citation type="submission" date="2017-06" db="EMBL/GenBank/DDBJ databases">
        <title>Genome Sequencing of the methanotroph Methylovulum psychrotolerants str. HV10-M2 isolated from a high-altitude environment.</title>
        <authorList>
            <person name="Mateos-Rivera A."/>
        </authorList>
    </citation>
    <scope>NUCLEOTIDE SEQUENCE [LARGE SCALE GENOMIC DNA]</scope>
    <source>
        <strain evidence="1 2">HV10_M2</strain>
    </source>
</reference>
<protein>
    <submittedName>
        <fullName evidence="1">DUF883 domain-containing protein</fullName>
    </submittedName>
</protein>
<dbReference type="RefSeq" id="WP_088619982.1">
    <property type="nucleotide sequence ID" value="NZ_CP022129.1"/>
</dbReference>
<gene>
    <name evidence="1" type="ORF">CEK71_14085</name>
</gene>